<evidence type="ECO:0000313" key="3">
    <source>
        <dbReference type="Proteomes" id="UP000054721"/>
    </source>
</evidence>
<sequence>MKKDIEFSVYQQNTRCIPVHEGRSQIQEGQTMLEAQDSTEFVARRKKLKEKAMDIRNVHESEAGGRYTRKQNVGRRTATNAERGNTCSQPHHQSFCCLLISAEPMLHESVRQNQDYCVEKFTVLSHSSVRMQEQAGPRIKGYKAGMKRRETGSESNLGQNSQIKNLKKKKIPGQETGKEPQSFKVLQGAFNALSPALQHSHKGAL</sequence>
<dbReference type="EMBL" id="JYDW01000758">
    <property type="protein sequence ID" value="KRZ47476.1"/>
    <property type="molecule type" value="Genomic_DNA"/>
</dbReference>
<accession>A0A0V1KJN0</accession>
<proteinExistence type="predicted"/>
<keyword evidence="3" id="KW-1185">Reference proteome</keyword>
<protein>
    <submittedName>
        <fullName evidence="2">Uncharacterized protein</fullName>
    </submittedName>
</protein>
<feature type="region of interest" description="Disordered" evidence="1">
    <location>
        <begin position="149"/>
        <end position="181"/>
    </location>
</feature>
<name>A0A0V1KJN0_9BILA</name>
<feature type="compositionally biased region" description="Polar residues" evidence="1">
    <location>
        <begin position="77"/>
        <end position="86"/>
    </location>
</feature>
<organism evidence="2 3">
    <name type="scientific">Trichinella nativa</name>
    <dbReference type="NCBI Taxonomy" id="6335"/>
    <lineage>
        <taxon>Eukaryota</taxon>
        <taxon>Metazoa</taxon>
        <taxon>Ecdysozoa</taxon>
        <taxon>Nematoda</taxon>
        <taxon>Enoplea</taxon>
        <taxon>Dorylaimia</taxon>
        <taxon>Trichinellida</taxon>
        <taxon>Trichinellidae</taxon>
        <taxon>Trichinella</taxon>
    </lineage>
</organism>
<feature type="region of interest" description="Disordered" evidence="1">
    <location>
        <begin position="60"/>
        <end position="86"/>
    </location>
</feature>
<evidence type="ECO:0000256" key="1">
    <source>
        <dbReference type="SAM" id="MobiDB-lite"/>
    </source>
</evidence>
<gene>
    <name evidence="2" type="ORF">T02_3555</name>
</gene>
<comment type="caution">
    <text evidence="2">The sequence shown here is derived from an EMBL/GenBank/DDBJ whole genome shotgun (WGS) entry which is preliminary data.</text>
</comment>
<dbReference type="Proteomes" id="UP000054721">
    <property type="component" value="Unassembled WGS sequence"/>
</dbReference>
<feature type="compositionally biased region" description="Polar residues" evidence="1">
    <location>
        <begin position="153"/>
        <end position="164"/>
    </location>
</feature>
<dbReference type="AlphaFoldDB" id="A0A0V1KJN0"/>
<reference evidence="2 3" key="1">
    <citation type="submission" date="2015-05" db="EMBL/GenBank/DDBJ databases">
        <title>Evolution of Trichinella species and genotypes.</title>
        <authorList>
            <person name="Korhonen P.K."/>
            <person name="Edoardo P."/>
            <person name="Giuseppe L.R."/>
            <person name="Gasser R.B."/>
        </authorList>
    </citation>
    <scope>NUCLEOTIDE SEQUENCE [LARGE SCALE GENOMIC DNA]</scope>
    <source>
        <strain evidence="2">ISS10</strain>
    </source>
</reference>
<evidence type="ECO:0000313" key="2">
    <source>
        <dbReference type="EMBL" id="KRZ47476.1"/>
    </source>
</evidence>